<evidence type="ECO:0000256" key="3">
    <source>
        <dbReference type="ARBA" id="ARBA00022578"/>
    </source>
</evidence>
<gene>
    <name evidence="8" type="ORF">SAMN05216266_14710</name>
</gene>
<dbReference type="Pfam" id="PF00872">
    <property type="entry name" value="Transposase_mut"/>
    <property type="match status" value="1"/>
</dbReference>
<dbReference type="NCBIfam" id="NF033543">
    <property type="entry name" value="transpos_IS256"/>
    <property type="match status" value="1"/>
</dbReference>
<evidence type="ECO:0000256" key="2">
    <source>
        <dbReference type="ARBA" id="ARBA00010961"/>
    </source>
</evidence>
<accession>A0A1I1CQ28</accession>
<reference evidence="9" key="1">
    <citation type="submission" date="2016-10" db="EMBL/GenBank/DDBJ databases">
        <authorList>
            <person name="Varghese N."/>
            <person name="Submissions S."/>
        </authorList>
    </citation>
    <scope>NUCLEOTIDE SEQUENCE [LARGE SCALE GENOMIC DNA]</scope>
    <source>
        <strain evidence="9">CGMCC 4.3568</strain>
    </source>
</reference>
<evidence type="ECO:0000256" key="7">
    <source>
        <dbReference type="SAM" id="MobiDB-lite"/>
    </source>
</evidence>
<evidence type="ECO:0000256" key="4">
    <source>
        <dbReference type="ARBA" id="ARBA00023125"/>
    </source>
</evidence>
<evidence type="ECO:0000313" key="9">
    <source>
        <dbReference type="Proteomes" id="UP000243799"/>
    </source>
</evidence>
<dbReference type="PANTHER" id="PTHR33217:SF8">
    <property type="entry name" value="MUTATOR FAMILY TRANSPOSASE"/>
    <property type="match status" value="1"/>
</dbReference>
<dbReference type="AlphaFoldDB" id="A0A1I1CQ28"/>
<dbReference type="Proteomes" id="UP000243799">
    <property type="component" value="Unassembled WGS sequence"/>
</dbReference>
<dbReference type="GO" id="GO:0006313">
    <property type="term" value="P:DNA transposition"/>
    <property type="evidence" value="ECO:0007669"/>
    <property type="project" value="UniProtKB-UniRule"/>
</dbReference>
<keyword evidence="5 6" id="KW-0233">DNA recombination</keyword>
<comment type="similarity">
    <text evidence="2 6">Belongs to the transposase mutator family.</text>
</comment>
<feature type="region of interest" description="Disordered" evidence="7">
    <location>
        <begin position="1"/>
        <end position="22"/>
    </location>
</feature>
<evidence type="ECO:0000256" key="6">
    <source>
        <dbReference type="RuleBase" id="RU365089"/>
    </source>
</evidence>
<evidence type="ECO:0000256" key="1">
    <source>
        <dbReference type="ARBA" id="ARBA00002190"/>
    </source>
</evidence>
<evidence type="ECO:0000256" key="5">
    <source>
        <dbReference type="ARBA" id="ARBA00023172"/>
    </source>
</evidence>
<comment type="function">
    <text evidence="1 6">Required for the transposition of the insertion element.</text>
</comment>
<dbReference type="PROSITE" id="PS01007">
    <property type="entry name" value="TRANSPOSASE_MUTATOR"/>
    <property type="match status" value="1"/>
</dbReference>
<keyword evidence="4 6" id="KW-0238">DNA-binding</keyword>
<dbReference type="GO" id="GO:0003677">
    <property type="term" value="F:DNA binding"/>
    <property type="evidence" value="ECO:0007669"/>
    <property type="project" value="UniProtKB-UniRule"/>
</dbReference>
<keyword evidence="9" id="KW-1185">Reference proteome</keyword>
<dbReference type="PANTHER" id="PTHR33217">
    <property type="entry name" value="TRANSPOSASE FOR INSERTION SEQUENCE ELEMENT IS1081"/>
    <property type="match status" value="1"/>
</dbReference>
<keyword evidence="6" id="KW-0814">Transposable element</keyword>
<feature type="compositionally biased region" description="Polar residues" evidence="7">
    <location>
        <begin position="1"/>
        <end position="10"/>
    </location>
</feature>
<keyword evidence="3 6" id="KW-0815">Transposition</keyword>
<sequence length="432" mass="47637">MTLDVVTSRSTGKKKAAKPRSAQEELAASMVAQAQAQGLALTGPDGLLKQLTKTVLEAALNAEMTEHLGHEKHRAEPARAGSNVRNGTRSKTVVSDAVGEVEIAVPRDRDSNFEPVIVKKRQRRLGSVDEIVLSLYAKGLTTGEISAHFAEIYGASVSKETVSRITDQVLGEMAEWQSRPLDSVYAAVFIDAVHVKVRDGQVANRPIYAAIGVTLEGRRDVLGLWAGQGGEGAKFWMQVLVDMKNRGLSDVFFVVCDGLKGLPEVVGNVWPAAIVQTCVVHLLRNTFRLASKRDWDALKRDVKPIYTAPNAAAAAAALDELEETWGGKYGAMIRLWRNAWEEFIPFLDYDVEIRRVLCSTNAIESLNSRYRRAVRARGHFPTEQAALKCLYLVTRSLDPTGTGQARWTMRWKPALNAFSITFSDRWPGAETY</sequence>
<dbReference type="InterPro" id="IPR001207">
    <property type="entry name" value="Transposase_mutator"/>
</dbReference>
<dbReference type="STRING" id="490629.SAMN05216266_14710"/>
<proteinExistence type="inferred from homology"/>
<evidence type="ECO:0000313" key="8">
    <source>
        <dbReference type="EMBL" id="SFB64761.1"/>
    </source>
</evidence>
<organism evidence="8 9">
    <name type="scientific">Amycolatopsis marina</name>
    <dbReference type="NCBI Taxonomy" id="490629"/>
    <lineage>
        <taxon>Bacteria</taxon>
        <taxon>Bacillati</taxon>
        <taxon>Actinomycetota</taxon>
        <taxon>Actinomycetes</taxon>
        <taxon>Pseudonocardiales</taxon>
        <taxon>Pseudonocardiaceae</taxon>
        <taxon>Amycolatopsis</taxon>
    </lineage>
</organism>
<protein>
    <recommendedName>
        <fullName evidence="6">Mutator family transposase</fullName>
    </recommendedName>
</protein>
<dbReference type="EMBL" id="FOKG01000047">
    <property type="protein sequence ID" value="SFB64761.1"/>
    <property type="molecule type" value="Genomic_DNA"/>
</dbReference>
<dbReference type="RefSeq" id="WP_281245778.1">
    <property type="nucleotide sequence ID" value="NZ_FOKG01000047.1"/>
</dbReference>
<name>A0A1I1CQ28_9PSEU</name>
<dbReference type="GO" id="GO:0004803">
    <property type="term" value="F:transposase activity"/>
    <property type="evidence" value="ECO:0007669"/>
    <property type="project" value="UniProtKB-UniRule"/>
</dbReference>